<name>A0A8H6TC36_9AGAR</name>
<evidence type="ECO:0000313" key="6">
    <source>
        <dbReference type="EMBL" id="KAF7315808.1"/>
    </source>
</evidence>
<dbReference type="Gene3D" id="3.40.50.1820">
    <property type="entry name" value="alpha/beta hydrolase"/>
    <property type="match status" value="1"/>
</dbReference>
<organism evidence="6 7">
    <name type="scientific">Mycena indigotica</name>
    <dbReference type="NCBI Taxonomy" id="2126181"/>
    <lineage>
        <taxon>Eukaryota</taxon>
        <taxon>Fungi</taxon>
        <taxon>Dikarya</taxon>
        <taxon>Basidiomycota</taxon>
        <taxon>Agaricomycotina</taxon>
        <taxon>Agaricomycetes</taxon>
        <taxon>Agaricomycetidae</taxon>
        <taxon>Agaricales</taxon>
        <taxon>Marasmiineae</taxon>
        <taxon>Mycenaceae</taxon>
        <taxon>Mycena</taxon>
    </lineage>
</organism>
<keyword evidence="3" id="KW-0720">Serine protease</keyword>
<dbReference type="RefSeq" id="XP_037225831.1">
    <property type="nucleotide sequence ID" value="XM_037357921.1"/>
</dbReference>
<dbReference type="InterPro" id="IPR011659">
    <property type="entry name" value="WD40"/>
</dbReference>
<accession>A0A8H6TC36</accession>
<comment type="caution">
    <text evidence="6">The sequence shown here is derived from an EMBL/GenBank/DDBJ whole genome shotgun (WGS) entry which is preliminary data.</text>
</comment>
<dbReference type="PANTHER" id="PTHR42776">
    <property type="entry name" value="SERINE PEPTIDASE S9 FAMILY MEMBER"/>
    <property type="match status" value="1"/>
</dbReference>
<keyword evidence="2" id="KW-0378">Hydrolase</keyword>
<feature type="domain" description="Peptidase S9 prolyl oligopeptidase catalytic" evidence="5">
    <location>
        <begin position="484"/>
        <end position="692"/>
    </location>
</feature>
<dbReference type="Pfam" id="PF07676">
    <property type="entry name" value="PD40"/>
    <property type="match status" value="1"/>
</dbReference>
<reference evidence="6" key="1">
    <citation type="submission" date="2020-05" db="EMBL/GenBank/DDBJ databases">
        <title>Mycena genomes resolve the evolution of fungal bioluminescence.</title>
        <authorList>
            <person name="Tsai I.J."/>
        </authorList>
    </citation>
    <scope>NUCLEOTIDE SEQUENCE</scope>
    <source>
        <strain evidence="6">171206Taipei</strain>
    </source>
</reference>
<protein>
    <recommendedName>
        <fullName evidence="4">Dipeptidyl-peptidase V</fullName>
    </recommendedName>
</protein>
<proteinExistence type="inferred from homology"/>
<dbReference type="Proteomes" id="UP000636479">
    <property type="component" value="Unassembled WGS sequence"/>
</dbReference>
<dbReference type="AlphaFoldDB" id="A0A8H6TC36"/>
<dbReference type="GO" id="GO:0004252">
    <property type="term" value="F:serine-type endopeptidase activity"/>
    <property type="evidence" value="ECO:0007669"/>
    <property type="project" value="TreeGrafter"/>
</dbReference>
<dbReference type="SUPFAM" id="SSF53474">
    <property type="entry name" value="alpha/beta-Hydrolases"/>
    <property type="match status" value="1"/>
</dbReference>
<dbReference type="PANTHER" id="PTHR42776:SF27">
    <property type="entry name" value="DIPEPTIDYL PEPTIDASE FAMILY MEMBER 6"/>
    <property type="match status" value="1"/>
</dbReference>
<evidence type="ECO:0000313" key="7">
    <source>
        <dbReference type="Proteomes" id="UP000636479"/>
    </source>
</evidence>
<sequence length="693" mass="76907">MNETIPEDNGNDLAARICAAGKVREVRISRDGRHVVYQDQYQYKPSDSAGTHADLWVAEFDAPDSARPLAKANCFHGSTVFHPDGKRIVFLSDRDTPGKAASLYSLEYAVDGPETEPKRIKTDGKTVQGFDISPNGEYIAFLSPAEAPDEYTARIKTKDDARVYSEKTGLARIMLYEFVTGITRPLEGVRSDMHVESFTWSPNSKQILYRLRENKGPEYAEMPIICERIDITGAGKPLQIATYPRSPAGQSIWLGSGHIADLHNHVPSNTLDARTLFVTPVDEPFSPTGTGSTKRLYGDVEDAVRIVNMEPGDDNSEQQGFIAVEVCNDLDTHIDVVTCSKDNQVRRSVRLFETKDDAVWFSAWDTKRLVEAETGQVSYAFATILSSAIRHEPLNAYTFRINTDGGLINRVKVSSHLQWLADTPKLRTENVRWIAKDGTRLSGVVRYPSQYESGKLPTVLFLHGGPYRRMIPDYMPYFCNWREMFAWSGYLVISPNYRGSQGRGHDFASASALGVGVLDWEDCDSMVDELVNRGLVDPGRMAVAGWSHGGSIAAWGVTETKTRFKAAIIGAGATNWEGMVMESGSPELEGAIGGSIPWKDFDKFIPTSERKTSPVHSVGGVTTACLILHGDRDERVPLGQSIGFWRGLKRCAAQRGKDGAELVVYPREPHGFVERKHAEDVLRRSVAFLNKWC</sequence>
<dbReference type="Pfam" id="PF00326">
    <property type="entry name" value="Peptidase_S9"/>
    <property type="match status" value="1"/>
</dbReference>
<dbReference type="InterPro" id="IPR011042">
    <property type="entry name" value="6-blade_b-propeller_TolB-like"/>
</dbReference>
<evidence type="ECO:0000256" key="3">
    <source>
        <dbReference type="ARBA" id="ARBA00022825"/>
    </source>
</evidence>
<keyword evidence="3" id="KW-0645">Protease</keyword>
<evidence type="ECO:0000259" key="5">
    <source>
        <dbReference type="Pfam" id="PF00326"/>
    </source>
</evidence>
<dbReference type="EMBL" id="JACAZF010000001">
    <property type="protein sequence ID" value="KAF7315808.1"/>
    <property type="molecule type" value="Genomic_DNA"/>
</dbReference>
<dbReference type="OrthoDB" id="43744at2759"/>
<dbReference type="Gene3D" id="2.120.10.30">
    <property type="entry name" value="TolB, C-terminal domain"/>
    <property type="match status" value="1"/>
</dbReference>
<dbReference type="GeneID" id="59340437"/>
<gene>
    <name evidence="6" type="ORF">MIND_00096900</name>
</gene>
<dbReference type="InterPro" id="IPR001375">
    <property type="entry name" value="Peptidase_S9_cat"/>
</dbReference>
<keyword evidence="7" id="KW-1185">Reference proteome</keyword>
<comment type="similarity">
    <text evidence="1">Belongs to the peptidase S9C family.</text>
</comment>
<dbReference type="GO" id="GO:0006508">
    <property type="term" value="P:proteolysis"/>
    <property type="evidence" value="ECO:0007669"/>
    <property type="project" value="InterPro"/>
</dbReference>
<dbReference type="InterPro" id="IPR029058">
    <property type="entry name" value="AB_hydrolase_fold"/>
</dbReference>
<evidence type="ECO:0000256" key="2">
    <source>
        <dbReference type="ARBA" id="ARBA00022801"/>
    </source>
</evidence>
<evidence type="ECO:0000256" key="1">
    <source>
        <dbReference type="ARBA" id="ARBA00010040"/>
    </source>
</evidence>
<dbReference type="SUPFAM" id="SSF82171">
    <property type="entry name" value="DPP6 N-terminal domain-like"/>
    <property type="match status" value="1"/>
</dbReference>
<evidence type="ECO:0000256" key="4">
    <source>
        <dbReference type="ARBA" id="ARBA00032829"/>
    </source>
</evidence>